<dbReference type="InterPro" id="IPR036388">
    <property type="entry name" value="WH-like_DNA-bd_sf"/>
</dbReference>
<name>A0A6C0GF95_9BACT</name>
<keyword evidence="4" id="KW-0804">Transcription</keyword>
<organism evidence="5 6">
    <name type="scientific">Rhodocytophaga rosea</name>
    <dbReference type="NCBI Taxonomy" id="2704465"/>
    <lineage>
        <taxon>Bacteria</taxon>
        <taxon>Pseudomonadati</taxon>
        <taxon>Bacteroidota</taxon>
        <taxon>Cytophagia</taxon>
        <taxon>Cytophagales</taxon>
        <taxon>Rhodocytophagaceae</taxon>
        <taxon>Rhodocytophaga</taxon>
    </lineage>
</organism>
<evidence type="ECO:0000256" key="3">
    <source>
        <dbReference type="ARBA" id="ARBA00023125"/>
    </source>
</evidence>
<comment type="similarity">
    <text evidence="1">Belongs to the BlaI transcriptional regulatory family.</text>
</comment>
<gene>
    <name evidence="5" type="ORF">GXP67_06885</name>
</gene>
<evidence type="ECO:0000256" key="2">
    <source>
        <dbReference type="ARBA" id="ARBA00023015"/>
    </source>
</evidence>
<dbReference type="RefSeq" id="WP_162442459.1">
    <property type="nucleotide sequence ID" value="NZ_CP048222.1"/>
</dbReference>
<dbReference type="KEGG" id="rhoz:GXP67_06885"/>
<dbReference type="SUPFAM" id="SSF46785">
    <property type="entry name" value="Winged helix' DNA-binding domain"/>
    <property type="match status" value="1"/>
</dbReference>
<evidence type="ECO:0000256" key="4">
    <source>
        <dbReference type="ARBA" id="ARBA00023163"/>
    </source>
</evidence>
<dbReference type="Gene3D" id="1.10.10.10">
    <property type="entry name" value="Winged helix-like DNA-binding domain superfamily/Winged helix DNA-binding domain"/>
    <property type="match status" value="1"/>
</dbReference>
<keyword evidence="6" id="KW-1185">Reference proteome</keyword>
<sequence>MKKLSPKEEELMEVVWKLKQAFVKDLIPRLPDPKPHYNTVSTMIRNLEEKGFIGHVQYGNTYQYHPLCSKEEYKNTFIANLSASLVDRFDNSYKKLVSFFAQQEKISAQDLEEILQMIHKQKQSK</sequence>
<protein>
    <submittedName>
        <fullName evidence="5">BlaI/MecI/CopY family transcriptional regulator</fullName>
    </submittedName>
</protein>
<keyword evidence="3" id="KW-0238">DNA-binding</keyword>
<dbReference type="EMBL" id="CP048222">
    <property type="protein sequence ID" value="QHT66402.1"/>
    <property type="molecule type" value="Genomic_DNA"/>
</dbReference>
<dbReference type="Pfam" id="PF03965">
    <property type="entry name" value="Penicillinase_R"/>
    <property type="match status" value="1"/>
</dbReference>
<keyword evidence="2" id="KW-0805">Transcription regulation</keyword>
<dbReference type="GO" id="GO:0045892">
    <property type="term" value="P:negative regulation of DNA-templated transcription"/>
    <property type="evidence" value="ECO:0007669"/>
    <property type="project" value="InterPro"/>
</dbReference>
<evidence type="ECO:0000313" key="6">
    <source>
        <dbReference type="Proteomes" id="UP000480178"/>
    </source>
</evidence>
<evidence type="ECO:0000256" key="1">
    <source>
        <dbReference type="ARBA" id="ARBA00011046"/>
    </source>
</evidence>
<dbReference type="GO" id="GO:0003677">
    <property type="term" value="F:DNA binding"/>
    <property type="evidence" value="ECO:0007669"/>
    <property type="project" value="UniProtKB-KW"/>
</dbReference>
<dbReference type="Proteomes" id="UP000480178">
    <property type="component" value="Chromosome"/>
</dbReference>
<dbReference type="PIRSF" id="PIRSF019455">
    <property type="entry name" value="CopR_AtkY"/>
    <property type="match status" value="1"/>
</dbReference>
<accession>A0A6C0GF95</accession>
<dbReference type="InterPro" id="IPR005650">
    <property type="entry name" value="BlaI_family"/>
</dbReference>
<proteinExistence type="inferred from homology"/>
<evidence type="ECO:0000313" key="5">
    <source>
        <dbReference type="EMBL" id="QHT66402.1"/>
    </source>
</evidence>
<dbReference type="Gene3D" id="1.10.4040.10">
    <property type="entry name" value="Penicillinase repressor domain"/>
    <property type="match status" value="1"/>
</dbReference>
<dbReference type="AlphaFoldDB" id="A0A6C0GF95"/>
<reference evidence="5 6" key="1">
    <citation type="submission" date="2020-01" db="EMBL/GenBank/DDBJ databases">
        <authorList>
            <person name="Kim M.K."/>
        </authorList>
    </citation>
    <scope>NUCLEOTIDE SEQUENCE [LARGE SCALE GENOMIC DNA]</scope>
    <source>
        <strain evidence="5 6">172606-1</strain>
    </source>
</reference>
<dbReference type="InterPro" id="IPR036390">
    <property type="entry name" value="WH_DNA-bd_sf"/>
</dbReference>